<accession>A0ABQ4BIP8</accession>
<evidence type="ECO:0000313" key="10">
    <source>
        <dbReference type="EMBL" id="GIE70539.1"/>
    </source>
</evidence>
<dbReference type="Pfam" id="PF13459">
    <property type="entry name" value="Fer4_15"/>
    <property type="match status" value="1"/>
</dbReference>
<comment type="function">
    <text evidence="8">Ferredoxins are iron-sulfur proteins that transfer electrons in a wide variety of metabolic reactions.</text>
</comment>
<evidence type="ECO:0000256" key="5">
    <source>
        <dbReference type="ARBA" id="ARBA00023004"/>
    </source>
</evidence>
<keyword evidence="5 8" id="KW-0408">Iron</keyword>
<protein>
    <recommendedName>
        <fullName evidence="8">Ferredoxin</fullName>
    </recommendedName>
</protein>
<keyword evidence="3 8" id="KW-0479">Metal-binding</keyword>
<dbReference type="EMBL" id="BOMS01000106">
    <property type="protein sequence ID" value="GIE70539.1"/>
    <property type="molecule type" value="Genomic_DNA"/>
</dbReference>
<comment type="cofactor">
    <cofactor evidence="1">
        <name>[3Fe-4S] cluster</name>
        <dbReference type="ChEBI" id="CHEBI:21137"/>
    </cofactor>
</comment>
<dbReference type="Gene3D" id="3.30.70.20">
    <property type="match status" value="1"/>
</dbReference>
<keyword evidence="11" id="KW-1185">Reference proteome</keyword>
<comment type="caution">
    <text evidence="10">The sequence shown here is derived from an EMBL/GenBank/DDBJ whole genome shotgun (WGS) entry which is preliminary data.</text>
</comment>
<dbReference type="InterPro" id="IPR001080">
    <property type="entry name" value="3Fe4S_ferredoxin"/>
</dbReference>
<dbReference type="SUPFAM" id="SSF54862">
    <property type="entry name" value="4Fe-4S ferredoxins"/>
    <property type="match status" value="1"/>
</dbReference>
<dbReference type="InterPro" id="IPR051269">
    <property type="entry name" value="Fe-S_cluster_ET"/>
</dbReference>
<keyword evidence="2 8" id="KW-0813">Transport</keyword>
<evidence type="ECO:0000259" key="9">
    <source>
        <dbReference type="PROSITE" id="PS51379"/>
    </source>
</evidence>
<keyword evidence="4 8" id="KW-0249">Electron transport</keyword>
<dbReference type="Proteomes" id="UP000624709">
    <property type="component" value="Unassembled WGS sequence"/>
</dbReference>
<name>A0ABQ4BIP8_9ACTN</name>
<keyword evidence="6 8" id="KW-0411">Iron-sulfur</keyword>
<reference evidence="10 11" key="1">
    <citation type="submission" date="2021-01" db="EMBL/GenBank/DDBJ databases">
        <title>Whole genome shotgun sequence of Actinoplanes palleronii NBRC 14916.</title>
        <authorList>
            <person name="Komaki H."/>
            <person name="Tamura T."/>
        </authorList>
    </citation>
    <scope>NUCLEOTIDE SEQUENCE [LARGE SCALE GENOMIC DNA]</scope>
    <source>
        <strain evidence="10 11">NBRC 14916</strain>
    </source>
</reference>
<evidence type="ECO:0000256" key="2">
    <source>
        <dbReference type="ARBA" id="ARBA00022448"/>
    </source>
</evidence>
<feature type="domain" description="4Fe-4S ferredoxin-type" evidence="9">
    <location>
        <begin position="4"/>
        <end position="32"/>
    </location>
</feature>
<organism evidence="10 11">
    <name type="scientific">Actinoplanes palleronii</name>
    <dbReference type="NCBI Taxonomy" id="113570"/>
    <lineage>
        <taxon>Bacteria</taxon>
        <taxon>Bacillati</taxon>
        <taxon>Actinomycetota</taxon>
        <taxon>Actinomycetes</taxon>
        <taxon>Micromonosporales</taxon>
        <taxon>Micromonosporaceae</taxon>
        <taxon>Actinoplanes</taxon>
    </lineage>
</organism>
<evidence type="ECO:0000256" key="7">
    <source>
        <dbReference type="ARBA" id="ARBA00023291"/>
    </source>
</evidence>
<evidence type="ECO:0000256" key="3">
    <source>
        <dbReference type="ARBA" id="ARBA00022723"/>
    </source>
</evidence>
<evidence type="ECO:0000256" key="6">
    <source>
        <dbReference type="ARBA" id="ARBA00023014"/>
    </source>
</evidence>
<dbReference type="PANTHER" id="PTHR36923">
    <property type="entry name" value="FERREDOXIN"/>
    <property type="match status" value="1"/>
</dbReference>
<dbReference type="PROSITE" id="PS51379">
    <property type="entry name" value="4FE4S_FER_2"/>
    <property type="match status" value="1"/>
</dbReference>
<evidence type="ECO:0000313" key="11">
    <source>
        <dbReference type="Proteomes" id="UP000624709"/>
    </source>
</evidence>
<gene>
    <name evidence="10" type="primary">fer</name>
    <name evidence="10" type="ORF">Apa02nite_066470</name>
</gene>
<sequence>MVSMRIVANRDRCVGAGQCVLVDPDAFDQDDADGLVVLLRAEPHAGDELARAREAVNVCPGRALSLAD</sequence>
<evidence type="ECO:0000256" key="4">
    <source>
        <dbReference type="ARBA" id="ARBA00022982"/>
    </source>
</evidence>
<dbReference type="PANTHER" id="PTHR36923:SF3">
    <property type="entry name" value="FERREDOXIN"/>
    <property type="match status" value="1"/>
</dbReference>
<dbReference type="PRINTS" id="PR00352">
    <property type="entry name" value="3FE4SFRDOXIN"/>
</dbReference>
<keyword evidence="7" id="KW-0003">3Fe-4S</keyword>
<evidence type="ECO:0000256" key="1">
    <source>
        <dbReference type="ARBA" id="ARBA00001927"/>
    </source>
</evidence>
<evidence type="ECO:0000256" key="8">
    <source>
        <dbReference type="RuleBase" id="RU368020"/>
    </source>
</evidence>
<dbReference type="InterPro" id="IPR017896">
    <property type="entry name" value="4Fe4S_Fe-S-bd"/>
</dbReference>
<proteinExistence type="predicted"/>